<dbReference type="Gene3D" id="1.10.530.10">
    <property type="match status" value="1"/>
</dbReference>
<keyword evidence="2 3" id="KW-0732">Signal</keyword>
<evidence type="ECO:0000313" key="6">
    <source>
        <dbReference type="EMBL" id="RLJ68155.1"/>
    </source>
</evidence>
<dbReference type="SUPFAM" id="SSF53955">
    <property type="entry name" value="Lysozyme-like"/>
    <property type="match status" value="1"/>
</dbReference>
<dbReference type="Gene3D" id="1.10.1240.20">
    <property type="entry name" value="Lytic transglycosylase, superhelical linker domain"/>
    <property type="match status" value="1"/>
</dbReference>
<gene>
    <name evidence="6" type="ORF">DFR35_0709</name>
</gene>
<dbReference type="PANTHER" id="PTHR37423">
    <property type="entry name" value="SOLUBLE LYTIC MUREIN TRANSGLYCOSYLASE-RELATED"/>
    <property type="match status" value="1"/>
</dbReference>
<evidence type="ECO:0000259" key="5">
    <source>
        <dbReference type="Pfam" id="PF14718"/>
    </source>
</evidence>
<dbReference type="InterPro" id="IPR008258">
    <property type="entry name" value="Transglycosylase_SLT_dom_1"/>
</dbReference>
<feature type="chain" id="PRO_5019865746" evidence="3">
    <location>
        <begin position="37"/>
        <end position="664"/>
    </location>
</feature>
<accession>A0A497XLH0</accession>
<dbReference type="InterPro" id="IPR012289">
    <property type="entry name" value="Lytic_TGlycosylase_superhlx_L"/>
</dbReference>
<evidence type="ECO:0000256" key="2">
    <source>
        <dbReference type="ARBA" id="ARBA00022729"/>
    </source>
</evidence>
<dbReference type="GO" id="GO:0004553">
    <property type="term" value="F:hydrolase activity, hydrolyzing O-glycosyl compounds"/>
    <property type="evidence" value="ECO:0007669"/>
    <property type="project" value="InterPro"/>
</dbReference>
<feature type="signal peptide" evidence="3">
    <location>
        <begin position="1"/>
        <end position="36"/>
    </location>
</feature>
<feature type="domain" description="Lytic transglycosylase superhelical linker" evidence="5">
    <location>
        <begin position="417"/>
        <end position="474"/>
    </location>
</feature>
<evidence type="ECO:0000256" key="1">
    <source>
        <dbReference type="ARBA" id="ARBA00007734"/>
    </source>
</evidence>
<reference evidence="6 7" key="1">
    <citation type="submission" date="2018-10" db="EMBL/GenBank/DDBJ databases">
        <title>Genomic Encyclopedia of Type Strains, Phase IV (KMG-IV): sequencing the most valuable type-strain genomes for metagenomic binning, comparative biology and taxonomic classification.</title>
        <authorList>
            <person name="Goeker M."/>
        </authorList>
    </citation>
    <scope>NUCLEOTIDE SEQUENCE [LARGE SCALE GENOMIC DNA]</scope>
    <source>
        <strain evidence="6 7">DSM 26916</strain>
    </source>
</reference>
<dbReference type="AlphaFoldDB" id="A0A497XLH0"/>
<comment type="caution">
    <text evidence="6">The sequence shown here is derived from an EMBL/GenBank/DDBJ whole genome shotgun (WGS) entry which is preliminary data.</text>
</comment>
<dbReference type="Pfam" id="PF01464">
    <property type="entry name" value="SLT"/>
    <property type="match status" value="1"/>
</dbReference>
<evidence type="ECO:0000256" key="3">
    <source>
        <dbReference type="SAM" id="SignalP"/>
    </source>
</evidence>
<dbReference type="PANTHER" id="PTHR37423:SF5">
    <property type="entry name" value="SOLUBLE LYTIC MUREIN TRANSGLYCOSYLASE"/>
    <property type="match status" value="1"/>
</dbReference>
<keyword evidence="7" id="KW-1185">Reference proteome</keyword>
<feature type="domain" description="Transglycosylase SLT" evidence="4">
    <location>
        <begin position="503"/>
        <end position="601"/>
    </location>
</feature>
<dbReference type="OrthoDB" id="92254at2"/>
<sequence length="664" mass="74801">MKFSSRIANIARGRLRRVSLPGFAVAVLLSSSQAGATVAEERFLQARDAYRAGERVRLGRLAEAIGDYELRPWVDFWRLRLRLEDGSSEGVAEFLEAEKGSYLAEKLRGEWLRFLAKRRDWQVFERELPPLVAPETEVTCYALQARLARAEGAGRDVVMLEARPLWFSAVELPEACAPLTDALVENGRLDVDDIWERVRRLLETKKLREARATARYLPNAQVPDAKMLESVADKPAAYLARRNGNFAATRLGREMALFAVQRMARQDPLATATQWRAIEDKFSEADRGYAWGQLAQQAAMRHLPEAPAWFERAGTTPLSEDQLAWKTRAALRTSDWLRVRQAVEQMPPQMAAEPAWTYWQARALVAQGSRDQAADLFKKIAGQPNFYGNLADEELGRTISVPPRAAPPSREELAAAAARPGFRRALALIGLDMRIEGVREWVWTLRGLDDRQLLAAAEVARRSEVWDRAINTADRTSLQHDYSLRYLAPYRERVEPKARELDLDYGWVYGLMRQESRFITRAKSSVGAQGLMQVMPATASWVAKKIGMSNYHPGKVTEMDTNVTLGTNYLKMVLASLDNHPVLASAAYNAGPGRAKRWRADRPLEGAIYAETIPFAETRDYVKKVMSNAVYYATLFEDKPQSLKSRLGIIQPARPGETRGEDLP</sequence>
<dbReference type="Gene3D" id="1.25.20.10">
    <property type="entry name" value="Bacterial muramidases"/>
    <property type="match status" value="1"/>
</dbReference>
<dbReference type="InterPro" id="IPR023346">
    <property type="entry name" value="Lysozyme-like_dom_sf"/>
</dbReference>
<dbReference type="Pfam" id="PF14718">
    <property type="entry name" value="SLT_L"/>
    <property type="match status" value="1"/>
</dbReference>
<proteinExistence type="inferred from homology"/>
<evidence type="ECO:0000259" key="4">
    <source>
        <dbReference type="Pfam" id="PF01464"/>
    </source>
</evidence>
<evidence type="ECO:0000313" key="7">
    <source>
        <dbReference type="Proteomes" id="UP000268908"/>
    </source>
</evidence>
<dbReference type="GO" id="GO:0042597">
    <property type="term" value="C:periplasmic space"/>
    <property type="evidence" value="ECO:0007669"/>
    <property type="project" value="InterPro"/>
</dbReference>
<comment type="similarity">
    <text evidence="1">Belongs to the transglycosylase Slt family.</text>
</comment>
<dbReference type="InterPro" id="IPR008939">
    <property type="entry name" value="Lytic_TGlycosylase_superhlx_U"/>
</dbReference>
<dbReference type="Proteomes" id="UP000268908">
    <property type="component" value="Unassembled WGS sequence"/>
</dbReference>
<dbReference type="InterPro" id="IPR037061">
    <property type="entry name" value="Lytic_TGlycoase_superhlx_L_sf"/>
</dbReference>
<organism evidence="6 7">
    <name type="scientific">Sulfurisoma sediminicola</name>
    <dbReference type="NCBI Taxonomy" id="1381557"/>
    <lineage>
        <taxon>Bacteria</taxon>
        <taxon>Pseudomonadati</taxon>
        <taxon>Pseudomonadota</taxon>
        <taxon>Betaproteobacteria</taxon>
        <taxon>Nitrosomonadales</taxon>
        <taxon>Sterolibacteriaceae</taxon>
        <taxon>Sulfurisoma</taxon>
    </lineage>
</organism>
<dbReference type="EMBL" id="RCCI01000004">
    <property type="protein sequence ID" value="RLJ68155.1"/>
    <property type="molecule type" value="Genomic_DNA"/>
</dbReference>
<dbReference type="SUPFAM" id="SSF48435">
    <property type="entry name" value="Bacterial muramidases"/>
    <property type="match status" value="1"/>
</dbReference>
<protein>
    <submittedName>
        <fullName evidence="6">Soluble lytic murein transglycosylase</fullName>
    </submittedName>
</protein>
<dbReference type="CDD" id="cd13401">
    <property type="entry name" value="Slt70-like"/>
    <property type="match status" value="1"/>
</dbReference>
<name>A0A497XLH0_9PROT</name>